<dbReference type="GO" id="GO:0017000">
    <property type="term" value="P:antibiotic biosynthetic process"/>
    <property type="evidence" value="ECO:0007669"/>
    <property type="project" value="UniProtKB-ARBA"/>
</dbReference>
<dbReference type="CDD" id="cd17652">
    <property type="entry name" value="A_NRPS_CmdD_like"/>
    <property type="match status" value="1"/>
</dbReference>
<dbReference type="Pfam" id="PF13193">
    <property type="entry name" value="AMP-binding_C"/>
    <property type="match status" value="2"/>
</dbReference>
<dbReference type="InterPro" id="IPR042099">
    <property type="entry name" value="ANL_N_sf"/>
</dbReference>
<dbReference type="Pfam" id="PF00550">
    <property type="entry name" value="PP-binding"/>
    <property type="match status" value="2"/>
</dbReference>
<dbReference type="FunFam" id="3.40.50.12780:FF:000012">
    <property type="entry name" value="Non-ribosomal peptide synthetase"/>
    <property type="match status" value="2"/>
</dbReference>
<dbReference type="Gene3D" id="3.40.50.1820">
    <property type="entry name" value="alpha/beta hydrolase"/>
    <property type="match status" value="1"/>
</dbReference>
<feature type="region of interest" description="Disordered" evidence="5">
    <location>
        <begin position="1998"/>
        <end position="2017"/>
    </location>
</feature>
<dbReference type="InterPro" id="IPR009081">
    <property type="entry name" value="PP-bd_ACP"/>
</dbReference>
<evidence type="ECO:0000256" key="2">
    <source>
        <dbReference type="ARBA" id="ARBA00006432"/>
    </source>
</evidence>
<dbReference type="Gene3D" id="3.40.50.12780">
    <property type="entry name" value="N-terminal domain of ligase-like"/>
    <property type="match status" value="2"/>
</dbReference>
<dbReference type="NCBIfam" id="NF003417">
    <property type="entry name" value="PRK04813.1"/>
    <property type="match status" value="2"/>
</dbReference>
<dbReference type="InterPro" id="IPR036736">
    <property type="entry name" value="ACP-like_sf"/>
</dbReference>
<dbReference type="GO" id="GO:0043041">
    <property type="term" value="P:amino acid activation for nonribosomal peptide biosynthetic process"/>
    <property type="evidence" value="ECO:0007669"/>
    <property type="project" value="TreeGrafter"/>
</dbReference>
<dbReference type="Gene3D" id="1.10.1200.10">
    <property type="entry name" value="ACP-like"/>
    <property type="match status" value="1"/>
</dbReference>
<dbReference type="CDD" id="cd05930">
    <property type="entry name" value="A_NRPS"/>
    <property type="match status" value="1"/>
</dbReference>
<dbReference type="SUPFAM" id="SSF56801">
    <property type="entry name" value="Acetyl-CoA synthetase-like"/>
    <property type="match status" value="2"/>
</dbReference>
<dbReference type="PANTHER" id="PTHR45527:SF1">
    <property type="entry name" value="FATTY ACID SYNTHASE"/>
    <property type="match status" value="1"/>
</dbReference>
<dbReference type="InterPro" id="IPR029058">
    <property type="entry name" value="AB_hydrolase_fold"/>
</dbReference>
<dbReference type="FunFam" id="1.10.1200.10:FF:000005">
    <property type="entry name" value="Nonribosomal peptide synthetase 1"/>
    <property type="match status" value="1"/>
</dbReference>
<organism evidence="7">
    <name type="scientific">Streptomyces sp. R21</name>
    <dbReference type="NCBI Taxonomy" id="3238627"/>
    <lineage>
        <taxon>Bacteria</taxon>
        <taxon>Bacillati</taxon>
        <taxon>Actinomycetota</taxon>
        <taxon>Actinomycetes</taxon>
        <taxon>Kitasatosporales</taxon>
        <taxon>Streptomycetaceae</taxon>
        <taxon>Streptomyces</taxon>
    </lineage>
</organism>
<dbReference type="InterPro" id="IPR020806">
    <property type="entry name" value="PKS_PP-bd"/>
</dbReference>
<feature type="domain" description="Carrier" evidence="6">
    <location>
        <begin position="2018"/>
        <end position="2092"/>
    </location>
</feature>
<keyword evidence="3" id="KW-0596">Phosphopantetheine</keyword>
<dbReference type="Gene3D" id="3.30.559.30">
    <property type="entry name" value="Nonribosomal peptide synthetase, condensation domain"/>
    <property type="match status" value="2"/>
</dbReference>
<comment type="cofactor">
    <cofactor evidence="1">
        <name>pantetheine 4'-phosphate</name>
        <dbReference type="ChEBI" id="CHEBI:47942"/>
    </cofactor>
</comment>
<dbReference type="PROSITE" id="PS00455">
    <property type="entry name" value="AMP_BINDING"/>
    <property type="match status" value="1"/>
</dbReference>
<dbReference type="FunFam" id="3.30.300.30:FF:000010">
    <property type="entry name" value="Enterobactin synthetase component F"/>
    <property type="match status" value="2"/>
</dbReference>
<dbReference type="InterPro" id="IPR020845">
    <property type="entry name" value="AMP-binding_CS"/>
</dbReference>
<dbReference type="GO" id="GO:0003824">
    <property type="term" value="F:catalytic activity"/>
    <property type="evidence" value="ECO:0007669"/>
    <property type="project" value="InterPro"/>
</dbReference>
<dbReference type="GO" id="GO:0008610">
    <property type="term" value="P:lipid biosynthetic process"/>
    <property type="evidence" value="ECO:0007669"/>
    <property type="project" value="UniProtKB-ARBA"/>
</dbReference>
<dbReference type="Pfam" id="PF00501">
    <property type="entry name" value="AMP-binding"/>
    <property type="match status" value="2"/>
</dbReference>
<evidence type="ECO:0000259" key="6">
    <source>
        <dbReference type="PROSITE" id="PS50075"/>
    </source>
</evidence>
<dbReference type="NCBIfam" id="TIGR01733">
    <property type="entry name" value="AA-adenyl-dom"/>
    <property type="match status" value="2"/>
</dbReference>
<dbReference type="FunFam" id="2.30.38.10:FF:000001">
    <property type="entry name" value="Non-ribosomal peptide synthetase PvdI"/>
    <property type="match status" value="2"/>
</dbReference>
<name>A0AB39PET1_9ACTN</name>
<comment type="similarity">
    <text evidence="2">Belongs to the ATP-dependent AMP-binding enzyme family.</text>
</comment>
<dbReference type="InterPro" id="IPR045851">
    <property type="entry name" value="AMP-bd_C_sf"/>
</dbReference>
<dbReference type="InterPro" id="IPR001242">
    <property type="entry name" value="Condensation_dom"/>
</dbReference>
<dbReference type="InterPro" id="IPR023213">
    <property type="entry name" value="CAT-like_dom_sf"/>
</dbReference>
<dbReference type="Gene3D" id="3.30.559.10">
    <property type="entry name" value="Chloramphenicol acetyltransferase-like domain"/>
    <property type="match status" value="2"/>
</dbReference>
<dbReference type="Gene3D" id="3.30.300.30">
    <property type="match status" value="2"/>
</dbReference>
<accession>A0AB39PET1</accession>
<dbReference type="InterPro" id="IPR025110">
    <property type="entry name" value="AMP-bd_C"/>
</dbReference>
<protein>
    <submittedName>
        <fullName evidence="7">Amino acid adenylation domain-containing protein</fullName>
    </submittedName>
</protein>
<dbReference type="InterPro" id="IPR006162">
    <property type="entry name" value="Ppantetheine_attach_site"/>
</dbReference>
<dbReference type="PANTHER" id="PTHR45527">
    <property type="entry name" value="NONRIBOSOMAL PEPTIDE SYNTHETASE"/>
    <property type="match status" value="1"/>
</dbReference>
<evidence type="ECO:0000256" key="4">
    <source>
        <dbReference type="ARBA" id="ARBA00022553"/>
    </source>
</evidence>
<dbReference type="PROSITE" id="PS00012">
    <property type="entry name" value="PHOSPHOPANTETHEINE"/>
    <property type="match status" value="2"/>
</dbReference>
<proteinExistence type="inferred from homology"/>
<dbReference type="SMART" id="SM00823">
    <property type="entry name" value="PKS_PP"/>
    <property type="match status" value="2"/>
</dbReference>
<dbReference type="SUPFAM" id="SSF52777">
    <property type="entry name" value="CoA-dependent acyltransferases"/>
    <property type="match status" value="4"/>
</dbReference>
<keyword evidence="4" id="KW-0597">Phosphoprotein</keyword>
<dbReference type="GO" id="GO:0005829">
    <property type="term" value="C:cytosol"/>
    <property type="evidence" value="ECO:0007669"/>
    <property type="project" value="TreeGrafter"/>
</dbReference>
<evidence type="ECO:0000313" key="7">
    <source>
        <dbReference type="EMBL" id="XDQ28937.1"/>
    </source>
</evidence>
<dbReference type="GO" id="GO:0031177">
    <property type="term" value="F:phosphopantetheine binding"/>
    <property type="evidence" value="ECO:0007669"/>
    <property type="project" value="InterPro"/>
</dbReference>
<reference evidence="7" key="1">
    <citation type="submission" date="2024-07" db="EMBL/GenBank/DDBJ databases">
        <authorList>
            <person name="Yu S.T."/>
        </authorList>
    </citation>
    <scope>NUCLEOTIDE SEQUENCE</scope>
    <source>
        <strain evidence="7">R21</strain>
    </source>
</reference>
<gene>
    <name evidence="7" type="ORF">AB5J56_31520</name>
</gene>
<evidence type="ECO:0000256" key="3">
    <source>
        <dbReference type="ARBA" id="ARBA00022450"/>
    </source>
</evidence>
<dbReference type="GO" id="GO:0044550">
    <property type="term" value="P:secondary metabolite biosynthetic process"/>
    <property type="evidence" value="ECO:0007669"/>
    <property type="project" value="UniProtKB-ARBA"/>
</dbReference>
<dbReference type="RefSeq" id="WP_369237452.1">
    <property type="nucleotide sequence ID" value="NZ_CP163435.1"/>
</dbReference>
<dbReference type="PROSITE" id="PS50075">
    <property type="entry name" value="CARRIER"/>
    <property type="match status" value="2"/>
</dbReference>
<dbReference type="Pfam" id="PF00668">
    <property type="entry name" value="Condensation"/>
    <property type="match status" value="2"/>
</dbReference>
<dbReference type="SUPFAM" id="SSF47336">
    <property type="entry name" value="ACP-like"/>
    <property type="match status" value="2"/>
</dbReference>
<dbReference type="EMBL" id="CP163435">
    <property type="protein sequence ID" value="XDQ28937.1"/>
    <property type="molecule type" value="Genomic_DNA"/>
</dbReference>
<evidence type="ECO:0000256" key="1">
    <source>
        <dbReference type="ARBA" id="ARBA00001957"/>
    </source>
</evidence>
<feature type="domain" description="Carrier" evidence="6">
    <location>
        <begin position="963"/>
        <end position="1037"/>
    </location>
</feature>
<evidence type="ECO:0000256" key="5">
    <source>
        <dbReference type="SAM" id="MobiDB-lite"/>
    </source>
</evidence>
<dbReference type="InterPro" id="IPR010071">
    <property type="entry name" value="AA_adenyl_dom"/>
</dbReference>
<dbReference type="InterPro" id="IPR000873">
    <property type="entry name" value="AMP-dep_synth/lig_dom"/>
</dbReference>
<sequence length="2124" mass="227961">MSSHGAEGTELSLTTAQHGVWFAQRFNPAATAFNSGHYLDIHGPVDADVLREAIRRAEAECGSYAVRFAETPEGPVQRITGAGTPPLEDIDLTGDTDPFEAALAWMNRDRGTPLDLTRDTLSRDALLKLGDERFLWYRRCHHILTDGFGGVLFTRRVAEIYAAAVRGEPAAGTPLGSLRTLIDDEAAYRRSEQYTRDRAHWTGQFAGHREPVSLSEKPVDRATEGAVSRTVALTEADMAALRTTGRTARTPWTVPVIAAVATYLHGMTGVRDIAIGVPVTARRGPDTQSVPGMLANQLPLRVTVDPAATRTELLTQVSRRLGDLLVHQCYPYEELRRELDLVREDGHLFGIVVNVLPTRGDLRLGGHPTFPHPLPGGTVLDLNISVRRGPGGEILLVDFEANPDRYSQADVDAHQRRFVDHLRAFTAADAELPLGRIELTSRDERTRLLHEWNDTGRQLPAATLPELFEAQAQKTPYADAVHHAGTTLGYAELNARANRLARALIERGAGPGRFVAVAMPRRVEAVVAFLAVLKAGAAYLPIDIGYPADRIAHVLRDARPALVLTAAGSASGLPAGTGAELLAVEGLHLPDETADVTDAERSRPLRPEDAAYAIYTSGSTGVPKGVVVPHSGVPSLLASQREVLGLREHERVLLFASPGFDASVWELCTALMTGGCVVVADQERLLPGSALAGLVAEAGVTCLLLAPSALAVMPEDGLPEGVTLVVGAEACAPDLVERWSAGRTMVNAYGPTESTVIATMSEPLAGRTVPPMGRPVVNSRILLLDDALRPVPVGVPGELYIAGAGLARGYVNRPDLTAERFVADPFGPPGARMYRSGDLARRSADGDLEYLGRSDQQVKLRGFRIELGEVEAALTDQPSVAQATVLVREDTPGVRRLVGYAVPVAGSGFDPAALRSALAATLPDYMVPAVIVELAELPRTPSGKLDRGALPEPVIAGAAGGRAPRTERETVLCALIAEVLGAGEVGIDDNFFDLGGDSITAIRLATRAAEAGLALTPQDIFSGRTAHALAEAAEELAAPVATPARAAVPTPAPEELERLHSRWGEDGIETVLPLTPLQEGMLFHALFTEGGADAYNVQKSFGLRGALDPVALRAAGEALLRRHAGLRAGFDQTASGRPVQIVPRTSELPWTEVDLSGCGTGEQRERTARLLAEDKRRRFDMARPPLLRLTLIRNAPDRHTLVLTSHHILFDGWSLPLILRDLFALYRAAGDGDGGNGALPGVVPFENYLEWLAAQDRDVAEDVWRTALAGLEQPTLVAPDTARAPEEALPGLAVAELSADLTARLTAEARARELTLNTVVQGAWALLLGGLTGRRDVVFGATVSGRPPLLPGVAEIVGLLMNTVPVRVRTRPGEPLSALLTRLQAEQAALGPHQYLGLAEVQRLAGLGELFDTTTVFENAPIDREAIKRTAGGLRISQTDADQTGATHYPLSLIVVPGPRLRLEFTYRTDVFDSRGIRRIADRLRRLFETFVAAPETPVGRIEQLTPAEHAQAVEEWNDTARPYPATTLPELFAQQVRSTPQATAVVHGDRSLTYAELDREAGKLAGVLAAKGAGPGQVVGVCLPRSVELLVTLHAVHRAGAAYLPVDPDYPEDRVRHMLEDADPVFLIDTDTYRALADTAAHADPVPNAPGLHPLHPAYVIHTSGSTGRPKGIVVAHEGVANYLRWKQDRFPLGAGDRVLQRTSMSFDPSVWEIFWPLTVGATVVIADPETQHGPGYIASLVRREGITVAQFVPSTLELFLQEPGARDCRSLRTVFCGGEALTAGLVDRFHDALDAELHNLYGPTEVSVYTTSRRTRPGGTASVPVGLPGSNLRVYVLDDGLLPVAPGVEGEVYIAGTGVTRGYVNRPALTAERFVPDPYGPRGTRMYRTGDLAARRPDGELEYRGRVDHQVKVRGHRIELGEIETVLSQDPAVRRAALVIREDQPGMPRIVAYTVPEPGATVDQAALRDRVAAALPDYMVPAAFVELDRLPLSPNGKLDRRSLPAPEFTGAEDGRAPRNAREELLCALFAELLGVGRVGIDDSFFDLGGDSIVSTRLAGRARSAGLAMTPRDVFTHRTVAALAEAVQDVIPGSPGQAPPRRPLVSLEQDELDELEAQLGDVK</sequence>
<dbReference type="CDD" id="cd19543">
    <property type="entry name" value="DCL_NRPS"/>
    <property type="match status" value="1"/>
</dbReference>
<dbReference type="FunFam" id="3.40.50.980:FF:000001">
    <property type="entry name" value="Non-ribosomal peptide synthetase"/>
    <property type="match status" value="1"/>
</dbReference>